<dbReference type="HAMAP" id="MF_00134_A">
    <property type="entry name" value="IGPS_A"/>
    <property type="match status" value="1"/>
</dbReference>
<dbReference type="OrthoDB" id="15223at2157"/>
<dbReference type="InterPro" id="IPR011060">
    <property type="entry name" value="RibuloseP-bd_barrel"/>
</dbReference>
<dbReference type="GeneID" id="36832601"/>
<keyword evidence="5 8" id="KW-0822">Tryptophan biosynthesis</keyword>
<dbReference type="SUPFAM" id="SSF51366">
    <property type="entry name" value="Ribulose-phoshate binding barrel"/>
    <property type="match status" value="1"/>
</dbReference>
<evidence type="ECO:0000256" key="6">
    <source>
        <dbReference type="ARBA" id="ARBA00023141"/>
    </source>
</evidence>
<dbReference type="AlphaFoldDB" id="A0A2U9IG26"/>
<evidence type="ECO:0000313" key="11">
    <source>
        <dbReference type="Proteomes" id="UP000248044"/>
    </source>
</evidence>
<dbReference type="Pfam" id="PF00218">
    <property type="entry name" value="IGPS"/>
    <property type="match status" value="1"/>
</dbReference>
<protein>
    <recommendedName>
        <fullName evidence="8">Indole-3-glycerol phosphate synthase</fullName>
        <shortName evidence="8">IGPS</shortName>
        <ecNumber evidence="8">4.1.1.48</ecNumber>
    </recommendedName>
</protein>
<dbReference type="EC" id="4.1.1.48" evidence="8"/>
<dbReference type="InterPro" id="IPR013785">
    <property type="entry name" value="Aldolase_TIM"/>
</dbReference>
<dbReference type="UniPathway" id="UPA00035">
    <property type="reaction ID" value="UER00043"/>
</dbReference>
<evidence type="ECO:0000256" key="4">
    <source>
        <dbReference type="ARBA" id="ARBA00022793"/>
    </source>
</evidence>
<dbReference type="InterPro" id="IPR045186">
    <property type="entry name" value="Indole-3-glycerol_P_synth"/>
</dbReference>
<accession>A0A2U9IG26</accession>
<comment type="pathway">
    <text evidence="2 8">Amino-acid biosynthesis; L-tryptophan biosynthesis; L-tryptophan from chorismate: step 4/5.</text>
</comment>
<name>A0A2U9IG26_9CREN</name>
<evidence type="ECO:0000256" key="7">
    <source>
        <dbReference type="ARBA" id="ARBA00023239"/>
    </source>
</evidence>
<evidence type="ECO:0000259" key="9">
    <source>
        <dbReference type="Pfam" id="PF00218"/>
    </source>
</evidence>
<comment type="similarity">
    <text evidence="8">Belongs to the TrpC family.</text>
</comment>
<gene>
    <name evidence="8" type="primary">trpC</name>
    <name evidence="10" type="ORF">DFR85_10555</name>
</gene>
<evidence type="ECO:0000256" key="1">
    <source>
        <dbReference type="ARBA" id="ARBA00001633"/>
    </source>
</evidence>
<keyword evidence="7 8" id="KW-0456">Lyase</keyword>
<sequence length="248" mass="27982">MPRYLSGWLKEVVDNALNRPYISMQRSRPIYSLYESILNAKEKKRTAIIAEYKTRSPSGFFAERDAIEYAKLMEENGAIGLSVLTEDKFFGGSYENLRNIANTVKISILMKDFVVTERQIDTAYNLGADSVLLIVRILTERELINLLDYARSYKLEPLVEVHDIDDLEIALNSGAKIIGINSRNLSTLELKLQNVKEILPLVPNDKLKVAESGISSREDIEDLKKSGADAFLIGTLLMKEPAKIKELL</sequence>
<reference evidence="10 11" key="1">
    <citation type="submission" date="2018-05" db="EMBL/GenBank/DDBJ databases">
        <title>Complete Genome Sequences of Extremely Thermoacidophilic, Metal-Mobilizing Type-Strain Members of the Archaeal Family Sulfolobaceae: Acidianus brierleyi DSM-1651T, Acidianus sulfidivorans DSM-18786T, Metallosphaera hakonensis DSM-7519T, and Metallosphaera prunae DSM-10039T.</title>
        <authorList>
            <person name="Counts J.A."/>
            <person name="Kelly R.M."/>
        </authorList>
    </citation>
    <scope>NUCLEOTIDE SEQUENCE [LARGE SCALE GENOMIC DNA]</scope>
    <source>
        <strain evidence="10 11">DSM 1651</strain>
    </source>
</reference>
<keyword evidence="6 8" id="KW-0057">Aromatic amino acid biosynthesis</keyword>
<dbReference type="KEGG" id="abri:DFR85_10555"/>
<proteinExistence type="inferred from homology"/>
<dbReference type="Gene3D" id="3.20.20.70">
    <property type="entry name" value="Aldolase class I"/>
    <property type="match status" value="1"/>
</dbReference>
<dbReference type="GO" id="GO:0004425">
    <property type="term" value="F:indole-3-glycerol-phosphate synthase activity"/>
    <property type="evidence" value="ECO:0007669"/>
    <property type="project" value="UniProtKB-UniRule"/>
</dbReference>
<comment type="catalytic activity">
    <reaction evidence="1 8">
        <text>1-(2-carboxyphenylamino)-1-deoxy-D-ribulose 5-phosphate + H(+) = (1S,2R)-1-C-(indol-3-yl)glycerol 3-phosphate + CO2 + H2O</text>
        <dbReference type="Rhea" id="RHEA:23476"/>
        <dbReference type="ChEBI" id="CHEBI:15377"/>
        <dbReference type="ChEBI" id="CHEBI:15378"/>
        <dbReference type="ChEBI" id="CHEBI:16526"/>
        <dbReference type="ChEBI" id="CHEBI:58613"/>
        <dbReference type="ChEBI" id="CHEBI:58866"/>
        <dbReference type="EC" id="4.1.1.48"/>
    </reaction>
</comment>
<evidence type="ECO:0000256" key="3">
    <source>
        <dbReference type="ARBA" id="ARBA00022605"/>
    </source>
</evidence>
<evidence type="ECO:0000313" key="10">
    <source>
        <dbReference type="EMBL" id="AWR94969.1"/>
    </source>
</evidence>
<dbReference type="RefSeq" id="WP_110270850.1">
    <property type="nucleotide sequence ID" value="NZ_CP029289.2"/>
</dbReference>
<keyword evidence="11" id="KW-1185">Reference proteome</keyword>
<dbReference type="EMBL" id="CP029289">
    <property type="protein sequence ID" value="AWR94969.1"/>
    <property type="molecule type" value="Genomic_DNA"/>
</dbReference>
<dbReference type="PANTHER" id="PTHR22854:SF2">
    <property type="entry name" value="INDOLE-3-GLYCEROL-PHOSPHATE SYNTHASE"/>
    <property type="match status" value="1"/>
</dbReference>
<dbReference type="PANTHER" id="PTHR22854">
    <property type="entry name" value="TRYPTOPHAN BIOSYNTHESIS PROTEIN"/>
    <property type="match status" value="1"/>
</dbReference>
<dbReference type="GO" id="GO:0000162">
    <property type="term" value="P:L-tryptophan biosynthetic process"/>
    <property type="evidence" value="ECO:0007669"/>
    <property type="project" value="UniProtKB-UniRule"/>
</dbReference>
<dbReference type="InterPro" id="IPR013798">
    <property type="entry name" value="Indole-3-glycerol_P_synth_dom"/>
</dbReference>
<dbReference type="NCBIfam" id="NF001374">
    <property type="entry name" value="PRK00278.2-1"/>
    <property type="match status" value="1"/>
</dbReference>
<organism evidence="10 11">
    <name type="scientific">Acidianus brierleyi</name>
    <dbReference type="NCBI Taxonomy" id="41673"/>
    <lineage>
        <taxon>Archaea</taxon>
        <taxon>Thermoproteota</taxon>
        <taxon>Thermoprotei</taxon>
        <taxon>Sulfolobales</taxon>
        <taxon>Sulfolobaceae</taxon>
        <taxon>Acidianus</taxon>
    </lineage>
</organism>
<dbReference type="CDD" id="cd00331">
    <property type="entry name" value="IGPS"/>
    <property type="match status" value="1"/>
</dbReference>
<keyword evidence="3 8" id="KW-0028">Amino-acid biosynthesis</keyword>
<dbReference type="Proteomes" id="UP000248044">
    <property type="component" value="Chromosome"/>
</dbReference>
<evidence type="ECO:0000256" key="2">
    <source>
        <dbReference type="ARBA" id="ARBA00004696"/>
    </source>
</evidence>
<feature type="domain" description="Indole-3-glycerol phosphate synthase" evidence="9">
    <location>
        <begin position="3"/>
        <end position="242"/>
    </location>
</feature>
<evidence type="ECO:0000256" key="8">
    <source>
        <dbReference type="HAMAP-Rule" id="MF_00134"/>
    </source>
</evidence>
<dbReference type="GO" id="GO:0004640">
    <property type="term" value="F:phosphoribosylanthranilate isomerase activity"/>
    <property type="evidence" value="ECO:0007669"/>
    <property type="project" value="TreeGrafter"/>
</dbReference>
<evidence type="ECO:0000256" key="5">
    <source>
        <dbReference type="ARBA" id="ARBA00022822"/>
    </source>
</evidence>
<keyword evidence="4 8" id="KW-0210">Decarboxylase</keyword>